<dbReference type="AlphaFoldDB" id="A0A917DVY9"/>
<dbReference type="InterPro" id="IPR032710">
    <property type="entry name" value="NTF2-like_dom_sf"/>
</dbReference>
<protein>
    <recommendedName>
        <fullName evidence="3">SnoaL-like domain-containing protein</fullName>
    </recommendedName>
</protein>
<dbReference type="RefSeq" id="WP_066774597.1">
    <property type="nucleotide sequence ID" value="NZ_BMIP01000004.1"/>
</dbReference>
<evidence type="ECO:0008006" key="3">
    <source>
        <dbReference type="Google" id="ProtNLM"/>
    </source>
</evidence>
<dbReference type="SUPFAM" id="SSF54427">
    <property type="entry name" value="NTF2-like"/>
    <property type="match status" value="1"/>
</dbReference>
<organism evidence="1 2">
    <name type="scientific">Croceicoccus mobilis</name>
    <dbReference type="NCBI Taxonomy" id="1703339"/>
    <lineage>
        <taxon>Bacteria</taxon>
        <taxon>Pseudomonadati</taxon>
        <taxon>Pseudomonadota</taxon>
        <taxon>Alphaproteobacteria</taxon>
        <taxon>Sphingomonadales</taxon>
        <taxon>Erythrobacteraceae</taxon>
        <taxon>Croceicoccus</taxon>
    </lineage>
</organism>
<name>A0A917DVY9_9SPHN</name>
<dbReference type="Proteomes" id="UP000612349">
    <property type="component" value="Unassembled WGS sequence"/>
</dbReference>
<evidence type="ECO:0000313" key="2">
    <source>
        <dbReference type="Proteomes" id="UP000612349"/>
    </source>
</evidence>
<sequence>MAEDTHGNPIVAFFTWWNQAMADTDKLTEEGFARFFTPDAQIRVRDNLRAGCPAEMVPHYAAIAASFDSVQMVLPVTREMATGDLAFVHCHTRVIDKGGSRDDAALAYAELVDGRICRLTVAPMV</sequence>
<reference evidence="1" key="2">
    <citation type="submission" date="2020-09" db="EMBL/GenBank/DDBJ databases">
        <authorList>
            <person name="Sun Q."/>
            <person name="Zhou Y."/>
        </authorList>
    </citation>
    <scope>NUCLEOTIDE SEQUENCE</scope>
    <source>
        <strain evidence="1">CGMCC 1.15360</strain>
    </source>
</reference>
<dbReference type="EMBL" id="BMIP01000004">
    <property type="protein sequence ID" value="GGD72544.1"/>
    <property type="molecule type" value="Genomic_DNA"/>
</dbReference>
<accession>A0A917DVY9</accession>
<keyword evidence="2" id="KW-1185">Reference proteome</keyword>
<reference evidence="1" key="1">
    <citation type="journal article" date="2014" name="Int. J. Syst. Evol. Microbiol.">
        <title>Complete genome sequence of Corynebacterium casei LMG S-19264T (=DSM 44701T), isolated from a smear-ripened cheese.</title>
        <authorList>
            <consortium name="US DOE Joint Genome Institute (JGI-PGF)"/>
            <person name="Walter F."/>
            <person name="Albersmeier A."/>
            <person name="Kalinowski J."/>
            <person name="Ruckert C."/>
        </authorList>
    </citation>
    <scope>NUCLEOTIDE SEQUENCE</scope>
    <source>
        <strain evidence="1">CGMCC 1.15360</strain>
    </source>
</reference>
<evidence type="ECO:0000313" key="1">
    <source>
        <dbReference type="EMBL" id="GGD72544.1"/>
    </source>
</evidence>
<proteinExistence type="predicted"/>
<dbReference type="OrthoDB" id="7569074at2"/>
<gene>
    <name evidence="1" type="ORF">GCM10010990_22650</name>
</gene>
<comment type="caution">
    <text evidence="1">The sequence shown here is derived from an EMBL/GenBank/DDBJ whole genome shotgun (WGS) entry which is preliminary data.</text>
</comment>